<proteinExistence type="predicted"/>
<gene>
    <name evidence="1" type="ORF">S01H1_31430</name>
</gene>
<feature type="non-terminal residue" evidence="1">
    <location>
        <position position="32"/>
    </location>
</feature>
<evidence type="ECO:0000313" key="1">
    <source>
        <dbReference type="EMBL" id="GAF90381.1"/>
    </source>
</evidence>
<protein>
    <submittedName>
        <fullName evidence="1">Uncharacterized protein</fullName>
    </submittedName>
</protein>
<name>X0TT65_9ZZZZ</name>
<accession>X0TT65</accession>
<organism evidence="1">
    <name type="scientific">marine sediment metagenome</name>
    <dbReference type="NCBI Taxonomy" id="412755"/>
    <lineage>
        <taxon>unclassified sequences</taxon>
        <taxon>metagenomes</taxon>
        <taxon>ecological metagenomes</taxon>
    </lineage>
</organism>
<reference evidence="1" key="1">
    <citation type="journal article" date="2014" name="Front. Microbiol.">
        <title>High frequency of phylogenetically diverse reductive dehalogenase-homologous genes in deep subseafloor sedimentary metagenomes.</title>
        <authorList>
            <person name="Kawai M."/>
            <person name="Futagami T."/>
            <person name="Toyoda A."/>
            <person name="Takaki Y."/>
            <person name="Nishi S."/>
            <person name="Hori S."/>
            <person name="Arai W."/>
            <person name="Tsubouchi T."/>
            <person name="Morono Y."/>
            <person name="Uchiyama I."/>
            <person name="Ito T."/>
            <person name="Fujiyama A."/>
            <person name="Inagaki F."/>
            <person name="Takami H."/>
        </authorList>
    </citation>
    <scope>NUCLEOTIDE SEQUENCE</scope>
    <source>
        <strain evidence="1">Expedition CK06-06</strain>
    </source>
</reference>
<comment type="caution">
    <text evidence="1">The sequence shown here is derived from an EMBL/GenBank/DDBJ whole genome shotgun (WGS) entry which is preliminary data.</text>
</comment>
<dbReference type="AlphaFoldDB" id="X0TT65"/>
<dbReference type="EMBL" id="BARS01019393">
    <property type="protein sequence ID" value="GAF90381.1"/>
    <property type="molecule type" value="Genomic_DNA"/>
</dbReference>
<sequence length="32" mass="3657">MSNLLYALKAARKDVQRIMKDPLGLALWIVMP</sequence>